<evidence type="ECO:0000256" key="2">
    <source>
        <dbReference type="ARBA" id="ARBA00022448"/>
    </source>
</evidence>
<feature type="transmembrane region" description="Helical" evidence="7">
    <location>
        <begin position="217"/>
        <end position="233"/>
    </location>
</feature>
<keyword evidence="6 7" id="KW-0472">Membrane</keyword>
<dbReference type="InterPro" id="IPR011701">
    <property type="entry name" value="MFS"/>
</dbReference>
<dbReference type="CDD" id="cd06173">
    <property type="entry name" value="MFS_MefA_like"/>
    <property type="match status" value="1"/>
</dbReference>
<dbReference type="Pfam" id="PF07690">
    <property type="entry name" value="MFS_1"/>
    <property type="match status" value="1"/>
</dbReference>
<feature type="transmembrane region" description="Helical" evidence="7">
    <location>
        <begin position="253"/>
        <end position="276"/>
    </location>
</feature>
<evidence type="ECO:0000313" key="9">
    <source>
        <dbReference type="Proteomes" id="UP001163152"/>
    </source>
</evidence>
<feature type="transmembrane region" description="Helical" evidence="7">
    <location>
        <begin position="343"/>
        <end position="366"/>
    </location>
</feature>
<reference evidence="8" key="1">
    <citation type="submission" date="2022-12" db="EMBL/GenBank/DDBJ databases">
        <title>Polyphasic identification of a Novel Hot-Spring Cyanobacterium Ocullathermofonsia sinensis gen nov. sp. nov. and Genomic Insights on its Adaptations to the Thermal Habitat.</title>
        <authorList>
            <person name="Daroch M."/>
            <person name="Tang J."/>
            <person name="Jiang Y."/>
        </authorList>
    </citation>
    <scope>NUCLEOTIDE SEQUENCE</scope>
    <source>
        <strain evidence="8">PKUAC-SCTA174</strain>
    </source>
</reference>
<feature type="transmembrane region" description="Helical" evidence="7">
    <location>
        <begin position="386"/>
        <end position="410"/>
    </location>
</feature>
<dbReference type="AlphaFoldDB" id="A0A9E8ZGW0"/>
<feature type="transmembrane region" description="Helical" evidence="7">
    <location>
        <begin position="36"/>
        <end position="57"/>
    </location>
</feature>
<keyword evidence="9" id="KW-1185">Reference proteome</keyword>
<accession>A0A9E8ZGW0</accession>
<evidence type="ECO:0000256" key="4">
    <source>
        <dbReference type="ARBA" id="ARBA00022692"/>
    </source>
</evidence>
<dbReference type="Gene3D" id="1.20.1250.20">
    <property type="entry name" value="MFS general substrate transporter like domains"/>
    <property type="match status" value="1"/>
</dbReference>
<dbReference type="Proteomes" id="UP001163152">
    <property type="component" value="Chromosome"/>
</dbReference>
<gene>
    <name evidence="8" type="ORF">OXH18_11190</name>
</gene>
<dbReference type="GO" id="GO:0022857">
    <property type="term" value="F:transmembrane transporter activity"/>
    <property type="evidence" value="ECO:0007669"/>
    <property type="project" value="InterPro"/>
</dbReference>
<evidence type="ECO:0000256" key="3">
    <source>
        <dbReference type="ARBA" id="ARBA00022475"/>
    </source>
</evidence>
<evidence type="ECO:0000256" key="7">
    <source>
        <dbReference type="SAM" id="Phobius"/>
    </source>
</evidence>
<sequence length="427" mass="45882">MHTFIVIWLGQLVSTVGSYMTSFALTLWAWEITGSATALALVGFFSQLPRVFVILFSGVIVDCLNRKHLMILADAIAVLSSVFILILYFIHALQIWHLYLIGAINSSFGQMQQLAYTTSLTLLVPPQQYTRVSSMGSALNYGPAIFAPALAGSLYPVIGLGGVLLIDILTFFAAFATLIAVQIPQPIQKTMQKDDRICLKTICQDILFSFQYVFKQANLRMLLLFTSAFWMMHDLGEAIYVPMILARTDGSAAVLASASVAAGMGGVTGAVVVSVWGGTKRRIRGLLNGMIGAGISKTMFGLGRIPAVWVTAQTCSSLNFPLLSSSEDALWFANVTPEIQGRVFAASTLILQGCSAIATLIAELLADRVFEPMMQSNSQVADLFGPIVGTGAGAGIALLYILTSIGLLSVGISGYRIPQLWALEKTD</sequence>
<evidence type="ECO:0000256" key="1">
    <source>
        <dbReference type="ARBA" id="ARBA00004651"/>
    </source>
</evidence>
<dbReference type="GO" id="GO:0005886">
    <property type="term" value="C:plasma membrane"/>
    <property type="evidence" value="ECO:0007669"/>
    <property type="project" value="UniProtKB-SubCell"/>
</dbReference>
<dbReference type="InterPro" id="IPR036259">
    <property type="entry name" value="MFS_trans_sf"/>
</dbReference>
<keyword evidence="4 7" id="KW-0812">Transmembrane</keyword>
<evidence type="ECO:0000256" key="5">
    <source>
        <dbReference type="ARBA" id="ARBA00022989"/>
    </source>
</evidence>
<feature type="transmembrane region" description="Helical" evidence="7">
    <location>
        <begin position="164"/>
        <end position="183"/>
    </location>
</feature>
<feature type="transmembrane region" description="Helical" evidence="7">
    <location>
        <begin position="7"/>
        <end position="30"/>
    </location>
</feature>
<evidence type="ECO:0000256" key="6">
    <source>
        <dbReference type="ARBA" id="ARBA00023136"/>
    </source>
</evidence>
<dbReference type="EMBL" id="CP113797">
    <property type="protein sequence ID" value="WAL62526.1"/>
    <property type="molecule type" value="Genomic_DNA"/>
</dbReference>
<dbReference type="SUPFAM" id="SSF103473">
    <property type="entry name" value="MFS general substrate transporter"/>
    <property type="match status" value="1"/>
</dbReference>
<protein>
    <submittedName>
        <fullName evidence="8">MFS transporter</fullName>
    </submittedName>
</protein>
<organism evidence="8 9">
    <name type="scientific">Thermocoleostomius sinensis A174</name>
    <dbReference type="NCBI Taxonomy" id="2016057"/>
    <lineage>
        <taxon>Bacteria</taxon>
        <taxon>Bacillati</taxon>
        <taxon>Cyanobacteriota</taxon>
        <taxon>Cyanophyceae</taxon>
        <taxon>Oculatellales</taxon>
        <taxon>Oculatellaceae</taxon>
        <taxon>Thermocoleostomius</taxon>
    </lineage>
</organism>
<keyword evidence="2" id="KW-0813">Transport</keyword>
<evidence type="ECO:0000313" key="8">
    <source>
        <dbReference type="EMBL" id="WAL62526.1"/>
    </source>
</evidence>
<dbReference type="RefSeq" id="WP_268612866.1">
    <property type="nucleotide sequence ID" value="NZ_CP113797.1"/>
</dbReference>
<feature type="transmembrane region" description="Helical" evidence="7">
    <location>
        <begin position="69"/>
        <end position="90"/>
    </location>
</feature>
<keyword evidence="3" id="KW-1003">Cell membrane</keyword>
<proteinExistence type="predicted"/>
<comment type="subcellular location">
    <subcellularLocation>
        <location evidence="1">Cell membrane</location>
        <topology evidence="1">Multi-pass membrane protein</topology>
    </subcellularLocation>
</comment>
<keyword evidence="5 7" id="KW-1133">Transmembrane helix</keyword>
<dbReference type="PANTHER" id="PTHR43266:SF2">
    <property type="entry name" value="MAJOR FACILITATOR SUPERFAMILY (MFS) PROFILE DOMAIN-CONTAINING PROTEIN"/>
    <property type="match status" value="1"/>
</dbReference>
<dbReference type="PANTHER" id="PTHR43266">
    <property type="entry name" value="MACROLIDE-EFFLUX PROTEIN"/>
    <property type="match status" value="1"/>
</dbReference>
<name>A0A9E8ZGW0_9CYAN</name>
<dbReference type="KEGG" id="tsin:OXH18_11190"/>